<dbReference type="Proteomes" id="UP000757232">
    <property type="component" value="Unassembled WGS sequence"/>
</dbReference>
<feature type="compositionally biased region" description="Basic residues" evidence="1">
    <location>
        <begin position="89"/>
        <end position="99"/>
    </location>
</feature>
<gene>
    <name evidence="2" type="ORF">A7U60_g5148</name>
</gene>
<dbReference type="AlphaFoldDB" id="A0A9Q5HXH4"/>
<dbReference type="EMBL" id="LNZH02000188">
    <property type="protein sequence ID" value="OCB87823.1"/>
    <property type="molecule type" value="Genomic_DNA"/>
</dbReference>
<organism evidence="2 3">
    <name type="scientific">Sanghuangporus baumii</name>
    <name type="common">Phellinus baumii</name>
    <dbReference type="NCBI Taxonomy" id="108892"/>
    <lineage>
        <taxon>Eukaryota</taxon>
        <taxon>Fungi</taxon>
        <taxon>Dikarya</taxon>
        <taxon>Basidiomycota</taxon>
        <taxon>Agaricomycotina</taxon>
        <taxon>Agaricomycetes</taxon>
        <taxon>Hymenochaetales</taxon>
        <taxon>Hymenochaetaceae</taxon>
        <taxon>Sanghuangporus</taxon>
    </lineage>
</organism>
<feature type="region of interest" description="Disordered" evidence="1">
    <location>
        <begin position="432"/>
        <end position="466"/>
    </location>
</feature>
<protein>
    <submittedName>
        <fullName evidence="2">Uncharacterized protein</fullName>
    </submittedName>
</protein>
<accession>A0A9Q5HXH4</accession>
<evidence type="ECO:0000313" key="3">
    <source>
        <dbReference type="Proteomes" id="UP000757232"/>
    </source>
</evidence>
<reference evidence="2" key="1">
    <citation type="submission" date="2016-06" db="EMBL/GenBank/DDBJ databases">
        <title>Draft Genome sequence of the fungus Inonotus baumii.</title>
        <authorList>
            <person name="Zhu H."/>
            <person name="Lin W."/>
        </authorList>
    </citation>
    <scope>NUCLEOTIDE SEQUENCE</scope>
    <source>
        <strain evidence="2">821</strain>
    </source>
</reference>
<feature type="compositionally biased region" description="Polar residues" evidence="1">
    <location>
        <begin position="103"/>
        <end position="118"/>
    </location>
</feature>
<feature type="compositionally biased region" description="Polar residues" evidence="1">
    <location>
        <begin position="214"/>
        <end position="228"/>
    </location>
</feature>
<feature type="region of interest" description="Disordered" evidence="1">
    <location>
        <begin position="13"/>
        <end position="322"/>
    </location>
</feature>
<evidence type="ECO:0000313" key="2">
    <source>
        <dbReference type="EMBL" id="OCB87823.1"/>
    </source>
</evidence>
<sequence>MVLTRSMCKACASIDGGSGATSKADNSKHGANTVVHGDAARVAVDKHTSARSRGTKSNSALQPKIPKEDRLARSRSRAAVPKSDTAKRSSGRKSSRGTKPRQGDQTTKQSRGLKSNASLAGPSAGPIAEGPQEKNRARRSGKAGTKRNRETDEDESESEAAPRANARRVRRRVDGIVDQAKQRNAIVPGISQAHEYDAGPPCQLPRRSARLAAKSSNPVPQYRCSSTEGAERIVGRRNQTRKKRTRDQGHNEDVSEATNSRHIRRRIQESAGPSNSESEGRTSGSDSRTESSGVTLVANESDAYNVDRLGRNEEGSSSAPLVKNEDIDQDWLLMIINERHTSDDSVTSAYLKNRESSELRSSSIESLPTPPPPCMEEDEQILLHHDFDAMIPLDAIPDENERDAMNQAYLRQQQDHGPDDEADVEAEMAANRYRSLAPEPDQGLVDAIRSGRIPGLASPERSMREE</sequence>
<proteinExistence type="predicted"/>
<keyword evidence="3" id="KW-1185">Reference proteome</keyword>
<evidence type="ECO:0000256" key="1">
    <source>
        <dbReference type="SAM" id="MobiDB-lite"/>
    </source>
</evidence>
<comment type="caution">
    <text evidence="2">The sequence shown here is derived from an EMBL/GenBank/DDBJ whole genome shotgun (WGS) entry which is preliminary data.</text>
</comment>
<feature type="compositionally biased region" description="Polar residues" evidence="1">
    <location>
        <begin position="271"/>
        <end position="294"/>
    </location>
</feature>
<name>A0A9Q5HXH4_SANBA</name>
<feature type="compositionally biased region" description="Basic residues" evidence="1">
    <location>
        <begin position="136"/>
        <end position="146"/>
    </location>
</feature>